<dbReference type="PANTHER" id="PTHR13886">
    <property type="entry name" value="JNK/SAPK-ASSOCIATED PROTEIN"/>
    <property type="match status" value="1"/>
</dbReference>
<evidence type="ECO:0000313" key="2">
    <source>
        <dbReference type="EMBL" id="RZF45585.1"/>
    </source>
</evidence>
<reference evidence="2 3" key="1">
    <citation type="journal article" date="2017" name="Gigascience">
        <title>Genome sequence of the small brown planthopper, Laodelphax striatellus.</title>
        <authorList>
            <person name="Zhu J."/>
            <person name="Jiang F."/>
            <person name="Wang X."/>
            <person name="Yang P."/>
            <person name="Bao Y."/>
            <person name="Zhao W."/>
            <person name="Wang W."/>
            <person name="Lu H."/>
            <person name="Wang Q."/>
            <person name="Cui N."/>
            <person name="Li J."/>
            <person name="Chen X."/>
            <person name="Luo L."/>
            <person name="Yu J."/>
            <person name="Kang L."/>
            <person name="Cui F."/>
        </authorList>
    </citation>
    <scope>NUCLEOTIDE SEQUENCE [LARGE SCALE GENOMIC DNA]</scope>
    <source>
        <strain evidence="2">Lst14</strain>
    </source>
</reference>
<gene>
    <name evidence="2" type="ORF">LSTR_LSTR015037</name>
</gene>
<dbReference type="InterPro" id="IPR039911">
    <property type="entry name" value="JIP3/JIP4"/>
</dbReference>
<accession>A0A482XHS0</accession>
<dbReference type="GO" id="GO:0016192">
    <property type="term" value="P:vesicle-mediated transport"/>
    <property type="evidence" value="ECO:0007669"/>
    <property type="project" value="TreeGrafter"/>
</dbReference>
<sequence>MQDSEREREERKQQLSSLVWICTSTHQVSRVTIIDANNPADILEAFSVCQNHLLCIASVPGAVLSDYLNEDDIDTNIENPAPVSVEETTAAPSHKEEEKKDKKEEETENSDDPIIGRITFVSCATGSEDTAGLPPAPPPSTGPTNTIENEFSK</sequence>
<organism evidence="2 3">
    <name type="scientific">Laodelphax striatellus</name>
    <name type="common">Small brown planthopper</name>
    <name type="synonym">Delphax striatella</name>
    <dbReference type="NCBI Taxonomy" id="195883"/>
    <lineage>
        <taxon>Eukaryota</taxon>
        <taxon>Metazoa</taxon>
        <taxon>Ecdysozoa</taxon>
        <taxon>Arthropoda</taxon>
        <taxon>Hexapoda</taxon>
        <taxon>Insecta</taxon>
        <taxon>Pterygota</taxon>
        <taxon>Neoptera</taxon>
        <taxon>Paraneoptera</taxon>
        <taxon>Hemiptera</taxon>
        <taxon>Auchenorrhyncha</taxon>
        <taxon>Fulgoroidea</taxon>
        <taxon>Delphacidae</taxon>
        <taxon>Criomorphinae</taxon>
        <taxon>Laodelphax</taxon>
    </lineage>
</organism>
<dbReference type="GO" id="GO:0019894">
    <property type="term" value="F:kinesin binding"/>
    <property type="evidence" value="ECO:0007669"/>
    <property type="project" value="TreeGrafter"/>
</dbReference>
<dbReference type="GO" id="GO:0005737">
    <property type="term" value="C:cytoplasm"/>
    <property type="evidence" value="ECO:0007669"/>
    <property type="project" value="TreeGrafter"/>
</dbReference>
<dbReference type="PANTHER" id="PTHR13886:SF4">
    <property type="entry name" value="JNK-INTERACTING PROTEIN 3"/>
    <property type="match status" value="1"/>
</dbReference>
<evidence type="ECO:0000313" key="3">
    <source>
        <dbReference type="Proteomes" id="UP000291343"/>
    </source>
</evidence>
<protein>
    <submittedName>
        <fullName evidence="2">Uncharacterized protein</fullName>
    </submittedName>
</protein>
<dbReference type="Proteomes" id="UP000291343">
    <property type="component" value="Unassembled WGS sequence"/>
</dbReference>
<dbReference type="GO" id="GO:0030159">
    <property type="term" value="F:signaling receptor complex adaptor activity"/>
    <property type="evidence" value="ECO:0007669"/>
    <property type="project" value="TreeGrafter"/>
</dbReference>
<feature type="compositionally biased region" description="Basic and acidic residues" evidence="1">
    <location>
        <begin position="93"/>
        <end position="105"/>
    </location>
</feature>
<comment type="caution">
    <text evidence="2">The sequence shown here is derived from an EMBL/GenBank/DDBJ whole genome shotgun (WGS) entry which is preliminary data.</text>
</comment>
<dbReference type="GO" id="GO:0005078">
    <property type="term" value="F:MAP-kinase scaffold activity"/>
    <property type="evidence" value="ECO:0007669"/>
    <property type="project" value="InterPro"/>
</dbReference>
<proteinExistence type="predicted"/>
<dbReference type="STRING" id="195883.A0A482XHS0"/>
<dbReference type="GO" id="GO:0008432">
    <property type="term" value="F:JUN kinase binding"/>
    <property type="evidence" value="ECO:0007669"/>
    <property type="project" value="TreeGrafter"/>
</dbReference>
<name>A0A482XHS0_LAOST</name>
<dbReference type="EMBL" id="QKKF02008720">
    <property type="protein sequence ID" value="RZF45585.1"/>
    <property type="molecule type" value="Genomic_DNA"/>
</dbReference>
<keyword evidence="3" id="KW-1185">Reference proteome</keyword>
<dbReference type="OrthoDB" id="6621266at2759"/>
<dbReference type="InParanoid" id="A0A482XHS0"/>
<evidence type="ECO:0000256" key="1">
    <source>
        <dbReference type="SAM" id="MobiDB-lite"/>
    </source>
</evidence>
<dbReference type="AlphaFoldDB" id="A0A482XHS0"/>
<feature type="region of interest" description="Disordered" evidence="1">
    <location>
        <begin position="72"/>
        <end position="153"/>
    </location>
</feature>